<accession>A0A7H8TBH5</accession>
<reference evidence="2 3" key="1">
    <citation type="submission" date="2020-06" db="EMBL/GenBank/DDBJ databases">
        <title>Genome mining for natural products.</title>
        <authorList>
            <person name="Zhang B."/>
            <person name="Shi J."/>
            <person name="Ge H."/>
        </authorList>
    </citation>
    <scope>NUCLEOTIDE SEQUENCE [LARGE SCALE GENOMIC DNA]</scope>
    <source>
        <strain evidence="2 3">NA02069</strain>
    </source>
</reference>
<dbReference type="RefSeq" id="WP_176576408.1">
    <property type="nucleotide sequence ID" value="NZ_CBDRGH010000036.1"/>
</dbReference>
<keyword evidence="3" id="KW-1185">Reference proteome</keyword>
<evidence type="ECO:0000313" key="2">
    <source>
        <dbReference type="EMBL" id="QKZ20348.1"/>
    </source>
</evidence>
<dbReference type="AlphaFoldDB" id="A0A7H8TBH5"/>
<evidence type="ECO:0000256" key="1">
    <source>
        <dbReference type="SAM" id="MobiDB-lite"/>
    </source>
</evidence>
<protein>
    <submittedName>
        <fullName evidence="2">Uncharacterized protein</fullName>
    </submittedName>
</protein>
<organism evidence="2 3">
    <name type="scientific">Streptomyces chartreusis</name>
    <dbReference type="NCBI Taxonomy" id="1969"/>
    <lineage>
        <taxon>Bacteria</taxon>
        <taxon>Bacillati</taxon>
        <taxon>Actinomycetota</taxon>
        <taxon>Actinomycetes</taxon>
        <taxon>Kitasatosporales</taxon>
        <taxon>Streptomycetaceae</taxon>
        <taxon>Streptomyces</taxon>
    </lineage>
</organism>
<gene>
    <name evidence="2" type="ORF">HUT05_25150</name>
</gene>
<evidence type="ECO:0000313" key="3">
    <source>
        <dbReference type="Proteomes" id="UP000509418"/>
    </source>
</evidence>
<feature type="region of interest" description="Disordered" evidence="1">
    <location>
        <begin position="69"/>
        <end position="93"/>
    </location>
</feature>
<sequence length="93" mass="10782">MAQTFDDLVGLQLEADEAHTRVLELRDAFGRPASGPWSEEQTAAYEEAWRQWRERAWKTQAAVTAFAKDENRPRYEVEADLRKRARHPEPQAA</sequence>
<feature type="compositionally biased region" description="Basic and acidic residues" evidence="1">
    <location>
        <begin position="69"/>
        <end position="82"/>
    </location>
</feature>
<proteinExistence type="predicted"/>
<dbReference type="Proteomes" id="UP000509418">
    <property type="component" value="Chromosome"/>
</dbReference>
<dbReference type="EMBL" id="CP056041">
    <property type="protein sequence ID" value="QKZ20348.1"/>
    <property type="molecule type" value="Genomic_DNA"/>
</dbReference>
<name>A0A7H8TBH5_STRCX</name>